<sequence>MPTINGRVTKATFAYLEEKFNKRLAGWQTKHLSLAGRSTLVQSMLSTLANYSIQTAKLPRAICDSLDRKVLRAKYCNGRCAVAMFQPKPNMSNVWSAITSQAIIITRGATVAVGNGKTTLFWDHSWIEEGCLSNKALMNIPDSLLGATVSDMWDESSGWK</sequence>
<keyword evidence="2" id="KW-1185">Reference proteome</keyword>
<dbReference type="AlphaFoldDB" id="A0AAW1HY37"/>
<name>A0AAW1HY37_SAPOF</name>
<comment type="caution">
    <text evidence="1">The sequence shown here is derived from an EMBL/GenBank/DDBJ whole genome shotgun (WGS) entry which is preliminary data.</text>
</comment>
<protein>
    <submittedName>
        <fullName evidence="1">Uncharacterized protein</fullName>
    </submittedName>
</protein>
<reference evidence="1" key="1">
    <citation type="submission" date="2024-03" db="EMBL/GenBank/DDBJ databases">
        <title>WGS assembly of Saponaria officinalis var. Norfolk2.</title>
        <authorList>
            <person name="Jenkins J."/>
            <person name="Shu S."/>
            <person name="Grimwood J."/>
            <person name="Barry K."/>
            <person name="Goodstein D."/>
            <person name="Schmutz J."/>
            <person name="Leebens-Mack J."/>
            <person name="Osbourn A."/>
        </authorList>
    </citation>
    <scope>NUCLEOTIDE SEQUENCE [LARGE SCALE GENOMIC DNA]</scope>
    <source>
        <strain evidence="1">JIC</strain>
    </source>
</reference>
<proteinExistence type="predicted"/>
<evidence type="ECO:0000313" key="1">
    <source>
        <dbReference type="EMBL" id="KAK9681635.1"/>
    </source>
</evidence>
<accession>A0AAW1HY37</accession>
<dbReference type="Proteomes" id="UP001443914">
    <property type="component" value="Unassembled WGS sequence"/>
</dbReference>
<gene>
    <name evidence="1" type="ORF">RND81_10G016800</name>
</gene>
<evidence type="ECO:0000313" key="2">
    <source>
        <dbReference type="Proteomes" id="UP001443914"/>
    </source>
</evidence>
<dbReference type="EMBL" id="JBDFQZ010000010">
    <property type="protein sequence ID" value="KAK9681635.1"/>
    <property type="molecule type" value="Genomic_DNA"/>
</dbReference>
<organism evidence="1 2">
    <name type="scientific">Saponaria officinalis</name>
    <name type="common">Common soapwort</name>
    <name type="synonym">Lychnis saponaria</name>
    <dbReference type="NCBI Taxonomy" id="3572"/>
    <lineage>
        <taxon>Eukaryota</taxon>
        <taxon>Viridiplantae</taxon>
        <taxon>Streptophyta</taxon>
        <taxon>Embryophyta</taxon>
        <taxon>Tracheophyta</taxon>
        <taxon>Spermatophyta</taxon>
        <taxon>Magnoliopsida</taxon>
        <taxon>eudicotyledons</taxon>
        <taxon>Gunneridae</taxon>
        <taxon>Pentapetalae</taxon>
        <taxon>Caryophyllales</taxon>
        <taxon>Caryophyllaceae</taxon>
        <taxon>Caryophylleae</taxon>
        <taxon>Saponaria</taxon>
    </lineage>
</organism>